<evidence type="ECO:0000256" key="6">
    <source>
        <dbReference type="ARBA" id="ARBA00023163"/>
    </source>
</evidence>
<dbReference type="EMBL" id="CDQK01000003">
    <property type="protein sequence ID" value="CEP22564.1"/>
    <property type="molecule type" value="Genomic_DNA"/>
</dbReference>
<reference evidence="13" key="2">
    <citation type="journal article" date="2015" name="J. Biotechnol.">
        <title>The structure of the Cyberlindnera jadinii genome and its relation to Candida utilis analyzed by the occurrence of single nucleotide polymorphisms.</title>
        <authorList>
            <person name="Rupp O."/>
            <person name="Brinkrolf K."/>
            <person name="Buerth C."/>
            <person name="Kunigo M."/>
            <person name="Schneider J."/>
            <person name="Jaenicke S."/>
            <person name="Goesmann A."/>
            <person name="Puehler A."/>
            <person name="Jaeger K.-E."/>
            <person name="Ernst J.F."/>
        </authorList>
    </citation>
    <scope>NUCLEOTIDE SEQUENCE [LARGE SCALE GENOMIC DNA]</scope>
    <source>
        <strain evidence="13">ATCC 18201 / CBS 1600 / BCRC 20928 / JCM 3617 / NBRC 0987 / NRRL Y-1542</strain>
    </source>
</reference>
<gene>
    <name evidence="11" type="primary">ROX3</name>
    <name evidence="9" type="synonym">MED19</name>
    <name evidence="11" type="ORF">BN1211_2945</name>
    <name evidence="12" type="ORF">CYBJADRAFT_171344</name>
</gene>
<dbReference type="Proteomes" id="UP000094389">
    <property type="component" value="Unassembled WGS sequence"/>
</dbReference>
<organism evidence="11 13">
    <name type="scientific">Cyberlindnera jadinii (strain ATCC 18201 / CBS 1600 / BCRC 20928 / JCM 3617 / NBRC 0987 / NRRL Y-1542)</name>
    <name type="common">Torula yeast</name>
    <name type="synonym">Candida utilis</name>
    <dbReference type="NCBI Taxonomy" id="983966"/>
    <lineage>
        <taxon>Eukaryota</taxon>
        <taxon>Fungi</taxon>
        <taxon>Dikarya</taxon>
        <taxon>Ascomycota</taxon>
        <taxon>Saccharomycotina</taxon>
        <taxon>Saccharomycetes</taxon>
        <taxon>Phaffomycetales</taxon>
        <taxon>Phaffomycetaceae</taxon>
        <taxon>Cyberlindnera</taxon>
    </lineage>
</organism>
<comment type="subunit">
    <text evidence="9">Component of the Mediator complex.</text>
</comment>
<protein>
    <recommendedName>
        <fullName evidence="3 9">Mediator of RNA polymerase II transcription subunit 19</fullName>
    </recommendedName>
    <alternativeName>
        <fullName evidence="8 9">Mediator complex subunit 19</fullName>
    </alternativeName>
</protein>
<evidence type="ECO:0000313" key="13">
    <source>
        <dbReference type="Proteomes" id="UP000038830"/>
    </source>
</evidence>
<feature type="compositionally biased region" description="Basic and acidic residues" evidence="10">
    <location>
        <begin position="143"/>
        <end position="155"/>
    </location>
</feature>
<evidence type="ECO:0000256" key="4">
    <source>
        <dbReference type="ARBA" id="ARBA00023015"/>
    </source>
</evidence>
<evidence type="ECO:0000256" key="7">
    <source>
        <dbReference type="ARBA" id="ARBA00023242"/>
    </source>
</evidence>
<keyword evidence="6 9" id="KW-0804">Transcription</keyword>
<dbReference type="AlphaFoldDB" id="A0A0H5CD64"/>
<evidence type="ECO:0000256" key="1">
    <source>
        <dbReference type="ARBA" id="ARBA00004123"/>
    </source>
</evidence>
<reference evidence="12 14" key="3">
    <citation type="journal article" date="2016" name="Proc. Natl. Acad. Sci. U.S.A.">
        <title>Comparative genomics of biotechnologically important yeasts.</title>
        <authorList>
            <person name="Riley R."/>
            <person name="Haridas S."/>
            <person name="Wolfe K.H."/>
            <person name="Lopes M.R."/>
            <person name="Hittinger C.T."/>
            <person name="Goeker M."/>
            <person name="Salamov A.A."/>
            <person name="Wisecaver J.H."/>
            <person name="Long T.M."/>
            <person name="Calvey C.H."/>
            <person name="Aerts A.L."/>
            <person name="Barry K.W."/>
            <person name="Choi C."/>
            <person name="Clum A."/>
            <person name="Coughlan A.Y."/>
            <person name="Deshpande S."/>
            <person name="Douglass A.P."/>
            <person name="Hanson S.J."/>
            <person name="Klenk H.-P."/>
            <person name="LaButti K.M."/>
            <person name="Lapidus A."/>
            <person name="Lindquist E.A."/>
            <person name="Lipzen A.M."/>
            <person name="Meier-Kolthoff J.P."/>
            <person name="Ohm R.A."/>
            <person name="Otillar R.P."/>
            <person name="Pangilinan J.L."/>
            <person name="Peng Y."/>
            <person name="Rokas A."/>
            <person name="Rosa C.A."/>
            <person name="Scheuner C."/>
            <person name="Sibirny A.A."/>
            <person name="Slot J.C."/>
            <person name="Stielow J.B."/>
            <person name="Sun H."/>
            <person name="Kurtzman C.P."/>
            <person name="Blackwell M."/>
            <person name="Grigoriev I.V."/>
            <person name="Jeffries T.W."/>
        </authorList>
    </citation>
    <scope>NUCLEOTIDE SEQUENCE [LARGE SCALE GENOMIC DNA]</scope>
    <source>
        <strain evidence="14">ATCC 18201 / CBS 1600 / BCRC 20928 / JCM 3617 / NBRC 0987 / NRRL Y-1542</strain>
        <strain evidence="12">NRRL Y-1542</strain>
    </source>
</reference>
<evidence type="ECO:0000256" key="8">
    <source>
        <dbReference type="ARBA" id="ARBA00032018"/>
    </source>
</evidence>
<keyword evidence="7 9" id="KW-0539">Nucleus</keyword>
<name>A0A0H5CD64_CYBJN</name>
<dbReference type="Proteomes" id="UP000038830">
    <property type="component" value="Unassembled WGS sequence"/>
</dbReference>
<dbReference type="GO" id="GO:0006357">
    <property type="term" value="P:regulation of transcription by RNA polymerase II"/>
    <property type="evidence" value="ECO:0007669"/>
    <property type="project" value="InterPro"/>
</dbReference>
<evidence type="ECO:0000256" key="2">
    <source>
        <dbReference type="ARBA" id="ARBA00009259"/>
    </source>
</evidence>
<dbReference type="EMBL" id="KV453926">
    <property type="protein sequence ID" value="ODV75425.1"/>
    <property type="molecule type" value="Genomic_DNA"/>
</dbReference>
<dbReference type="InterPro" id="IPR013942">
    <property type="entry name" value="Mediator_Med19_fun"/>
</dbReference>
<sequence length="155" mass="17183">MADQSTPSGEDSYYYIDSTCKYTRSQPHPTQNLISLYNLDTIADSVARLNKDGTKGVKLRKSYKAHISDLTSRHVPIATERDLSPIVYAPDREGAPIQVTKFDPTALKYNVSFSKTLESGVPGFDSSILGIGDPQGTKRKAKVKTDEAMKKRRVE</sequence>
<evidence type="ECO:0000256" key="5">
    <source>
        <dbReference type="ARBA" id="ARBA00023159"/>
    </source>
</evidence>
<reference evidence="11" key="1">
    <citation type="submission" date="2014-12" db="EMBL/GenBank/DDBJ databases">
        <authorList>
            <person name="Jaenicke S."/>
        </authorList>
    </citation>
    <scope>NUCLEOTIDE SEQUENCE [LARGE SCALE GENOMIC DNA]</scope>
    <source>
        <strain evidence="11">CBS1600</strain>
    </source>
</reference>
<dbReference type="PANTHER" id="PTHR28270:SF1">
    <property type="entry name" value="MEDIATOR OF RNA POLYMERASE II TRANSCRIPTION SUBUNIT 19"/>
    <property type="match status" value="1"/>
</dbReference>
<evidence type="ECO:0000256" key="10">
    <source>
        <dbReference type="SAM" id="MobiDB-lite"/>
    </source>
</evidence>
<dbReference type="Pfam" id="PF08633">
    <property type="entry name" value="Rox3"/>
    <property type="match status" value="1"/>
</dbReference>
<keyword evidence="4 9" id="KW-0805">Transcription regulation</keyword>
<feature type="region of interest" description="Disordered" evidence="10">
    <location>
        <begin position="128"/>
        <end position="155"/>
    </location>
</feature>
<dbReference type="PANTHER" id="PTHR28270">
    <property type="entry name" value="MEDIATOR OF RNA POLYMERASE II TRANSCRIPTION SUBUNIT 19"/>
    <property type="match status" value="1"/>
</dbReference>
<evidence type="ECO:0000256" key="3">
    <source>
        <dbReference type="ARBA" id="ARBA00019615"/>
    </source>
</evidence>
<dbReference type="GeneID" id="30990603"/>
<evidence type="ECO:0000313" key="12">
    <source>
        <dbReference type="EMBL" id="ODV75425.1"/>
    </source>
</evidence>
<evidence type="ECO:0000313" key="14">
    <source>
        <dbReference type="Proteomes" id="UP000094389"/>
    </source>
</evidence>
<dbReference type="OMA" id="MRGDDMS"/>
<accession>A0A0H5CD64</accession>
<evidence type="ECO:0000313" key="11">
    <source>
        <dbReference type="EMBL" id="CEP22564.1"/>
    </source>
</evidence>
<accession>A0A1E4S7E1</accession>
<evidence type="ECO:0000256" key="9">
    <source>
        <dbReference type="RuleBase" id="RU364151"/>
    </source>
</evidence>
<dbReference type="RefSeq" id="XP_020072464.1">
    <property type="nucleotide sequence ID" value="XM_020216207.1"/>
</dbReference>
<comment type="function">
    <text evidence="9">Component of the Mediator complex, a coactivator involved in the regulated transcription of nearly all RNA polymerase II-dependent genes. Mediator functions as a bridge to convey information from gene-specific regulatory proteins to the basal RNA polymerase II transcription machinery. Mediator is recruited to promoters by direct interactions with regulatory proteins and serves as a scaffold for the assembly of a functional preinitiation complex with RNA polymerase II and the general transcription factors.</text>
</comment>
<dbReference type="OrthoDB" id="2160599at2759"/>
<dbReference type="STRING" id="983966.A0A0H5CD64"/>
<comment type="similarity">
    <text evidence="2 9">Belongs to the Mediator complex subunit 19 family.</text>
</comment>
<dbReference type="GO" id="GO:0016592">
    <property type="term" value="C:mediator complex"/>
    <property type="evidence" value="ECO:0007669"/>
    <property type="project" value="InterPro"/>
</dbReference>
<dbReference type="GO" id="GO:0003712">
    <property type="term" value="F:transcription coregulator activity"/>
    <property type="evidence" value="ECO:0007669"/>
    <property type="project" value="InterPro"/>
</dbReference>
<keyword evidence="5 9" id="KW-0010">Activator</keyword>
<comment type="subcellular location">
    <subcellularLocation>
        <location evidence="1 9">Nucleus</location>
    </subcellularLocation>
</comment>
<proteinExistence type="inferred from homology"/>
<keyword evidence="14" id="KW-1185">Reference proteome</keyword>
<dbReference type="GO" id="GO:0070847">
    <property type="term" value="C:core mediator complex"/>
    <property type="evidence" value="ECO:0007669"/>
    <property type="project" value="TreeGrafter"/>
</dbReference>